<feature type="region of interest" description="Disordered" evidence="1">
    <location>
        <begin position="832"/>
        <end position="908"/>
    </location>
</feature>
<organism evidence="5 6">
    <name type="scientific">Sinocyclocheilus rhinocerous</name>
    <dbReference type="NCBI Taxonomy" id="307959"/>
    <lineage>
        <taxon>Eukaryota</taxon>
        <taxon>Metazoa</taxon>
        <taxon>Chordata</taxon>
        <taxon>Craniata</taxon>
        <taxon>Vertebrata</taxon>
        <taxon>Euteleostomi</taxon>
        <taxon>Actinopterygii</taxon>
        <taxon>Neopterygii</taxon>
        <taxon>Teleostei</taxon>
        <taxon>Ostariophysi</taxon>
        <taxon>Cypriniformes</taxon>
        <taxon>Cyprinidae</taxon>
        <taxon>Cyprininae</taxon>
        <taxon>Sinocyclocheilus</taxon>
    </lineage>
</organism>
<sequence length="1212" mass="132172">MTHGVESGTETHQDSAALTYLEGLLMHPVTTGPAATATQRSEPVQNNEENANRVTRVFQLPNHGSPSQDKRSPPSAASQHLKKARLLRSGAWSEDDSQKQTGTVAEVNGQRKEHYKGGLDGSEQGESTLLASLLQSFSSRLQSVALSQHVSQSHKPLDRDSSESAPADKETYQSYGTASGRLKSLMRKSKQPNHNTVPHCRQSNQNRSSDSPHSSQSSAQPTSSESMSCTERLKAVANMVHTRSSPAPSPKPSVACSQLALLLSSEAHLQQYSREQAIKAQLTSRSASERLAAMATQQTQDKRPPSMGQPTTAPDMLSSLNVQNGTLPPPAVNSSKKSPSLSSPSMRPPKERRPFDRHGRPPQNCSSLLLLLLNNHNSQQQLTKNGHLEDDYGILPSRASSLQSDSEYSNQDNSLTKDSSDAESFSSCSPIDLSMKSKALGQKSEACSSLTPSVDNLTESLINTSLNVQNGTLPPPAVNSSKKSPSLSSPSMRPPKERRPFDRHGRPPQNCSSLLLLLLNNHNSQQQLTKNGHLEDDYGILPSRASSLQSDSEYSSQDNSLTKDSSDAESFSSCSPIDLSMKSKALGQKSEACSSLTPSVDNLTESLINTWKPEPSVPKVREATDLDTSPDVKSHDKVTLMQLLLDRRNNEKVNKSSVNPSLWPDAIISSLTAGPLKQIGTPEDSRTWSPLDRQTATFSSISPSYSFPSPHAQSSPLDLCKSKAHSSEKTLEPPFSASKLLQNLAQNGKNNLSPSPPHKPTSRRQSPELELDKPQALLDQLVIPYKRNRASMLDGGSPPALPAHKCERSPSASTPIENLLEKRTVLQLLLGTASQKERTSGHGVLEETSGGLEKPQRGSVNCDSSNGPSPQLKIKTEPVEENLSSDSSDDGVYNQRRSSQHSPIAEARDTIKSELCPTETAAKFGLLSQLLKQQNATYHSNRHTRLLRNSVKEEPVDFQSPVPKKRKLCIELAEHLSNELCQPSQDTTSDNLVSGTPEFNGRGLAKPKEEELVRSPRSKTPLSRESQGFNVLKQLLLSENCLKELSQPRGTPSPFIPQANCAANGNLTQSCFPQELSYLPWYPYSLNTNPKAPAPVDTTGGSLVWAKGSPKASPKPVKKEPEGSPGETFIREERSSPDSPPLTRSNPILYYMLQRGNGQLRPEIPDQVQPAHCVMGAKVESCIDYEHRINSTVHKQTHSLREESLNSSMEKW</sequence>
<feature type="region of interest" description="Disordered" evidence="1">
    <location>
        <begin position="400"/>
        <end position="427"/>
    </location>
</feature>
<reference evidence="5" key="1">
    <citation type="submission" date="2025-08" db="UniProtKB">
        <authorList>
            <consortium name="Ensembl"/>
        </authorList>
    </citation>
    <scope>IDENTIFICATION</scope>
</reference>
<feature type="compositionally biased region" description="Basic and acidic residues" evidence="1">
    <location>
        <begin position="348"/>
        <end position="359"/>
    </location>
</feature>
<feature type="region of interest" description="Disordered" evidence="1">
    <location>
        <begin position="746"/>
        <end position="774"/>
    </location>
</feature>
<dbReference type="InterPro" id="IPR031408">
    <property type="entry name" value="NRIP1_RD4"/>
</dbReference>
<dbReference type="Pfam" id="PF15690">
    <property type="entry name" value="NRIP1_repr_4"/>
    <property type="match status" value="2"/>
</dbReference>
<feature type="region of interest" description="Disordered" evidence="1">
    <location>
        <begin position="467"/>
        <end position="507"/>
    </location>
</feature>
<feature type="compositionally biased region" description="Polar residues" evidence="1">
    <location>
        <begin position="981"/>
        <end position="994"/>
    </location>
</feature>
<dbReference type="GO" id="GO:0005102">
    <property type="term" value="F:signaling receptor binding"/>
    <property type="evidence" value="ECO:0007669"/>
    <property type="project" value="InterPro"/>
</dbReference>
<feature type="domain" description="Nuclear receptor-interacting protein 1 repression" evidence="4">
    <location>
        <begin position="961"/>
        <end position="1051"/>
    </location>
</feature>
<feature type="compositionally biased region" description="Basic and acidic residues" evidence="1">
    <location>
        <begin position="155"/>
        <end position="171"/>
    </location>
</feature>
<feature type="compositionally biased region" description="Polar residues" evidence="1">
    <location>
        <begin position="36"/>
        <end position="53"/>
    </location>
</feature>
<dbReference type="GO" id="GO:0003712">
    <property type="term" value="F:transcription coregulator activity"/>
    <property type="evidence" value="ECO:0007669"/>
    <property type="project" value="InterPro"/>
</dbReference>
<accession>A0A673NCJ0</accession>
<dbReference type="PANTHER" id="PTHR15088">
    <property type="entry name" value="NUCLEAR FACTOR RIP140"/>
    <property type="match status" value="1"/>
</dbReference>
<feature type="compositionally biased region" description="Low complexity" evidence="1">
    <location>
        <begin position="203"/>
        <end position="228"/>
    </location>
</feature>
<evidence type="ECO:0000259" key="4">
    <source>
        <dbReference type="Pfam" id="PF15690"/>
    </source>
</evidence>
<dbReference type="InterPro" id="IPR031406">
    <property type="entry name" value="NRIP1_RD2"/>
</dbReference>
<dbReference type="GO" id="GO:0006357">
    <property type="term" value="P:regulation of transcription by RNA polymerase II"/>
    <property type="evidence" value="ECO:0007669"/>
    <property type="project" value="InterPro"/>
</dbReference>
<protein>
    <submittedName>
        <fullName evidence="5">Nuclear receptor-interacting protein 1-like</fullName>
    </submittedName>
</protein>
<feature type="compositionally biased region" description="Polar residues" evidence="1">
    <location>
        <begin position="858"/>
        <end position="869"/>
    </location>
</feature>
<feature type="domain" description="Nuclear receptor-interacting protein 1 repression" evidence="4">
    <location>
        <begin position="1136"/>
        <end position="1201"/>
    </location>
</feature>
<feature type="compositionally biased region" description="Low complexity" evidence="1">
    <location>
        <begin position="546"/>
        <end position="558"/>
    </location>
</feature>
<feature type="compositionally biased region" description="Low complexity" evidence="1">
    <location>
        <begin position="480"/>
        <end position="491"/>
    </location>
</feature>
<dbReference type="GO" id="GO:0005634">
    <property type="term" value="C:nucleus"/>
    <property type="evidence" value="ECO:0007669"/>
    <property type="project" value="InterPro"/>
</dbReference>
<feature type="domain" description="Nuclear receptor-interacting protein 1 repression" evidence="3">
    <location>
        <begin position="402"/>
        <end position="464"/>
    </location>
</feature>
<feature type="domain" description="Nuclear receptor-interacting protein 1 repression" evidence="3">
    <location>
        <begin position="548"/>
        <end position="841"/>
    </location>
</feature>
<feature type="compositionally biased region" description="Low complexity" evidence="1">
    <location>
        <begin position="699"/>
        <end position="710"/>
    </location>
</feature>
<dbReference type="Pfam" id="PF15687">
    <property type="entry name" value="NRIP1_repr_1"/>
    <property type="match status" value="1"/>
</dbReference>
<feature type="region of interest" description="Disordered" evidence="1">
    <location>
        <begin position="1105"/>
        <end position="1145"/>
    </location>
</feature>
<dbReference type="InterPro" id="IPR026649">
    <property type="entry name" value="NRIP1"/>
</dbReference>
<gene>
    <name evidence="5" type="primary">LOC107741128</name>
</gene>
<reference evidence="5" key="2">
    <citation type="submission" date="2025-09" db="UniProtKB">
        <authorList>
            <consortium name="Ensembl"/>
        </authorList>
    </citation>
    <scope>IDENTIFICATION</scope>
</reference>
<feature type="compositionally biased region" description="Polar residues" evidence="1">
    <location>
        <begin position="308"/>
        <end position="326"/>
    </location>
</feature>
<feature type="compositionally biased region" description="Low complexity" evidence="1">
    <location>
        <begin position="334"/>
        <end position="345"/>
    </location>
</feature>
<proteinExistence type="predicted"/>
<feature type="region of interest" description="Disordered" evidence="1">
    <location>
        <begin position="281"/>
        <end position="363"/>
    </location>
</feature>
<feature type="compositionally biased region" description="Polar residues" evidence="1">
    <location>
        <begin position="400"/>
        <end position="417"/>
    </location>
</feature>
<feature type="domain" description="Nuclear receptor-interacting protein 1 repression" evidence="2">
    <location>
        <begin position="27"/>
        <end position="324"/>
    </location>
</feature>
<dbReference type="PANTHER" id="PTHR15088:SF0">
    <property type="entry name" value="NUCLEAR RECEPTOR-INTERACTING PROTEIN 1"/>
    <property type="match status" value="1"/>
</dbReference>
<dbReference type="AlphaFoldDB" id="A0A673NCJ0"/>
<feature type="region of interest" description="Disordered" evidence="1">
    <location>
        <begin position="546"/>
        <end position="573"/>
    </location>
</feature>
<feature type="region of interest" description="Disordered" evidence="1">
    <location>
        <begin position="790"/>
        <end position="816"/>
    </location>
</feature>
<evidence type="ECO:0000313" key="5">
    <source>
        <dbReference type="Ensembl" id="ENSSRHP00000098447.1"/>
    </source>
</evidence>
<evidence type="ECO:0000259" key="2">
    <source>
        <dbReference type="Pfam" id="PF15687"/>
    </source>
</evidence>
<feature type="region of interest" description="Disordered" evidence="1">
    <location>
        <begin position="981"/>
        <end position="1024"/>
    </location>
</feature>
<dbReference type="Proteomes" id="UP000472270">
    <property type="component" value="Unassembled WGS sequence"/>
</dbReference>
<evidence type="ECO:0000256" key="1">
    <source>
        <dbReference type="SAM" id="MobiDB-lite"/>
    </source>
</evidence>
<keyword evidence="6" id="KW-1185">Reference proteome</keyword>
<dbReference type="Pfam" id="PF15688">
    <property type="entry name" value="NRIP1_repr_2"/>
    <property type="match status" value="2"/>
</dbReference>
<evidence type="ECO:0000313" key="6">
    <source>
        <dbReference type="Proteomes" id="UP000472270"/>
    </source>
</evidence>
<name>A0A673NCJ0_9TELE</name>
<dbReference type="Ensembl" id="ENSSRHT00000101124.1">
    <property type="protein sequence ID" value="ENSSRHP00000098447.1"/>
    <property type="gene ID" value="ENSSRHG00000048359.1"/>
</dbReference>
<feature type="compositionally biased region" description="Basic and acidic residues" evidence="1">
    <location>
        <begin position="494"/>
        <end position="505"/>
    </location>
</feature>
<feature type="region of interest" description="Disordered" evidence="1">
    <location>
        <begin position="699"/>
        <end position="732"/>
    </location>
</feature>
<feature type="region of interest" description="Disordered" evidence="1">
    <location>
        <begin position="32"/>
        <end position="123"/>
    </location>
</feature>
<dbReference type="InterPro" id="IPR031405">
    <property type="entry name" value="NRIP1_RD1"/>
</dbReference>
<feature type="region of interest" description="Disordered" evidence="1">
    <location>
        <begin position="149"/>
        <end position="230"/>
    </location>
</feature>
<evidence type="ECO:0000259" key="3">
    <source>
        <dbReference type="Pfam" id="PF15688"/>
    </source>
</evidence>